<evidence type="ECO:0000256" key="1">
    <source>
        <dbReference type="SAM" id="MobiDB-lite"/>
    </source>
</evidence>
<dbReference type="Proteomes" id="UP001341281">
    <property type="component" value="Chromosome 05"/>
</dbReference>
<evidence type="ECO:0000313" key="2">
    <source>
        <dbReference type="EMBL" id="WVZ76968.1"/>
    </source>
</evidence>
<sequence>MLFNPGLEPYSSSDGRTIYHSDRAQSSLSIGEKAEEEAWPPKKRAPGSGGEGQACSNCQVGGLNHESLLVTGYPKDRLTYLQQRSWVLLASVTILQALFLANGPFGWHFSVRSASCYQQNSAAPRLSGVVPSLTIAACNLFSFSYKVSSSFFLQYLCQAACMKQAAQVCWSCLLWSLLNCVATNFKSSALKAKVSTSDNVFTVLVEPGRFEAEVGSRAQVRSSSPQKSPPCRTLELKKPVCPPFVVVLSRVPLIMKSISFTGSPSRMMQLPSVYSIGFRRSHMASKSCSSMFSNIGTCKQQQKTKMPLYFSSEILGKICKKALFVNSSSFLPPILFVAHNSFLEILRKI</sequence>
<gene>
    <name evidence="2" type="ORF">U9M48_024876</name>
</gene>
<keyword evidence="3" id="KW-1185">Reference proteome</keyword>
<proteinExistence type="predicted"/>
<organism evidence="2 3">
    <name type="scientific">Paspalum notatum var. saurae</name>
    <dbReference type="NCBI Taxonomy" id="547442"/>
    <lineage>
        <taxon>Eukaryota</taxon>
        <taxon>Viridiplantae</taxon>
        <taxon>Streptophyta</taxon>
        <taxon>Embryophyta</taxon>
        <taxon>Tracheophyta</taxon>
        <taxon>Spermatophyta</taxon>
        <taxon>Magnoliopsida</taxon>
        <taxon>Liliopsida</taxon>
        <taxon>Poales</taxon>
        <taxon>Poaceae</taxon>
        <taxon>PACMAD clade</taxon>
        <taxon>Panicoideae</taxon>
        <taxon>Andropogonodae</taxon>
        <taxon>Paspaleae</taxon>
        <taxon>Paspalinae</taxon>
        <taxon>Paspalum</taxon>
    </lineage>
</organism>
<feature type="region of interest" description="Disordered" evidence="1">
    <location>
        <begin position="1"/>
        <end position="52"/>
    </location>
</feature>
<accession>A0AAQ3TP76</accession>
<reference evidence="2 3" key="1">
    <citation type="submission" date="2024-02" db="EMBL/GenBank/DDBJ databases">
        <title>High-quality chromosome-scale genome assembly of Pensacola bahiagrass (Paspalum notatum Flugge var. saurae).</title>
        <authorList>
            <person name="Vega J.M."/>
            <person name="Podio M."/>
            <person name="Orjuela J."/>
            <person name="Siena L.A."/>
            <person name="Pessino S.C."/>
            <person name="Combes M.C."/>
            <person name="Mariac C."/>
            <person name="Albertini E."/>
            <person name="Pupilli F."/>
            <person name="Ortiz J.P.A."/>
            <person name="Leblanc O."/>
        </authorList>
    </citation>
    <scope>NUCLEOTIDE SEQUENCE [LARGE SCALE GENOMIC DNA]</scope>
    <source>
        <strain evidence="2">R1</strain>
        <tissue evidence="2">Leaf</tissue>
    </source>
</reference>
<dbReference type="EMBL" id="CP144749">
    <property type="protein sequence ID" value="WVZ76968.1"/>
    <property type="molecule type" value="Genomic_DNA"/>
</dbReference>
<evidence type="ECO:0000313" key="3">
    <source>
        <dbReference type="Proteomes" id="UP001341281"/>
    </source>
</evidence>
<protein>
    <submittedName>
        <fullName evidence="2">Uncharacterized protein</fullName>
    </submittedName>
</protein>
<name>A0AAQ3TP76_PASNO</name>
<dbReference type="AlphaFoldDB" id="A0AAQ3TP76"/>